<evidence type="ECO:0000256" key="12">
    <source>
        <dbReference type="ARBA" id="ARBA00023201"/>
    </source>
</evidence>
<dbReference type="InterPro" id="IPR006539">
    <property type="entry name" value="P-type_ATPase_IV"/>
</dbReference>
<evidence type="ECO:0000256" key="14">
    <source>
        <dbReference type="ARBA" id="ARBA00049499"/>
    </source>
</evidence>
<dbReference type="KEGG" id="pti:PHATRDRAFT_52368"/>
<dbReference type="PROSITE" id="PS00154">
    <property type="entry name" value="ATPASE_E1_E2"/>
    <property type="match status" value="1"/>
</dbReference>
<feature type="binding site" evidence="16">
    <location>
        <position position="861"/>
    </location>
    <ligand>
        <name>ATP</name>
        <dbReference type="ChEBI" id="CHEBI:30616"/>
    </ligand>
</feature>
<dbReference type="GO" id="GO:0016887">
    <property type="term" value="F:ATP hydrolysis activity"/>
    <property type="evidence" value="ECO:0007669"/>
    <property type="project" value="InterPro"/>
</dbReference>
<feature type="binding site" evidence="16">
    <location>
        <position position="595"/>
    </location>
    <ligand>
        <name>ATP</name>
        <dbReference type="ChEBI" id="CHEBI:30616"/>
    </ligand>
</feature>
<keyword evidence="3 18" id="KW-0812">Transmembrane</keyword>
<dbReference type="GO" id="GO:0008554">
    <property type="term" value="F:P-type sodium transporter activity"/>
    <property type="evidence" value="ECO:0007669"/>
    <property type="project" value="UniProtKB-EC"/>
</dbReference>
<feature type="binding site" evidence="16">
    <location>
        <position position="402"/>
    </location>
    <ligand>
        <name>ATP</name>
        <dbReference type="ChEBI" id="CHEBI:30616"/>
    </ligand>
</feature>
<evidence type="ECO:0000256" key="19">
    <source>
        <dbReference type="SAM" id="MobiDB-lite"/>
    </source>
</evidence>
<feature type="binding site" evidence="16">
    <location>
        <position position="709"/>
    </location>
    <ligand>
        <name>ATP</name>
        <dbReference type="ChEBI" id="CHEBI:30616"/>
    </ligand>
</feature>
<dbReference type="SUPFAM" id="SSF81665">
    <property type="entry name" value="Calcium ATPase, transmembrane domain M"/>
    <property type="match status" value="1"/>
</dbReference>
<evidence type="ECO:0000256" key="3">
    <source>
        <dbReference type="ARBA" id="ARBA00022692"/>
    </source>
</evidence>
<dbReference type="InterPro" id="IPR023214">
    <property type="entry name" value="HAD_sf"/>
</dbReference>
<dbReference type="PRINTS" id="PR00119">
    <property type="entry name" value="CATATPASE"/>
</dbReference>
<dbReference type="InterPro" id="IPR036412">
    <property type="entry name" value="HAD-like_sf"/>
</dbReference>
<dbReference type="Gene3D" id="1.20.1110.10">
    <property type="entry name" value="Calcium-transporting ATPase, transmembrane domain"/>
    <property type="match status" value="1"/>
</dbReference>
<comment type="subcellular location">
    <subcellularLocation>
        <location evidence="1 18">Membrane</location>
        <topology evidence="1 18">Multi-pass membrane protein</topology>
    </subcellularLocation>
</comment>
<dbReference type="SFLD" id="SFLDG00002">
    <property type="entry name" value="C1.7:_P-type_atpase_like"/>
    <property type="match status" value="1"/>
</dbReference>
<dbReference type="SFLD" id="SFLDS00003">
    <property type="entry name" value="Haloacid_Dehalogenase"/>
    <property type="match status" value="1"/>
</dbReference>
<dbReference type="PANTHER" id="PTHR24092:SF218">
    <property type="entry name" value="PHOSPHOLIPID-TRANSPORTING ATPASE"/>
    <property type="match status" value="1"/>
</dbReference>
<dbReference type="InParanoid" id="B7G6C5"/>
<feature type="binding site" evidence="16">
    <location>
        <position position="836"/>
    </location>
    <ligand>
        <name>ATP</name>
        <dbReference type="ChEBI" id="CHEBI:30616"/>
    </ligand>
</feature>
<evidence type="ECO:0000256" key="13">
    <source>
        <dbReference type="ARBA" id="ARBA00034036"/>
    </source>
</evidence>
<dbReference type="GO" id="GO:0005886">
    <property type="term" value="C:plasma membrane"/>
    <property type="evidence" value="ECO:0007669"/>
    <property type="project" value="TreeGrafter"/>
</dbReference>
<keyword evidence="12" id="KW-0813">Transport</keyword>
<feature type="transmembrane region" description="Helical" evidence="18">
    <location>
        <begin position="915"/>
        <end position="936"/>
    </location>
</feature>
<feature type="binding site" evidence="16">
    <location>
        <position position="403"/>
    </location>
    <ligand>
        <name>ATP</name>
        <dbReference type="ChEBI" id="CHEBI:30616"/>
    </ligand>
</feature>
<dbReference type="SUPFAM" id="SSF81653">
    <property type="entry name" value="Calcium ATPase, transduction domain A"/>
    <property type="match status" value="1"/>
</dbReference>
<dbReference type="RefSeq" id="XP_002182702.1">
    <property type="nucleotide sequence ID" value="XM_002182666.1"/>
</dbReference>
<accession>B7G6C5</accession>
<keyword evidence="7 17" id="KW-0460">Magnesium</keyword>
<feature type="non-terminal residue" evidence="22">
    <location>
        <position position="1013"/>
    </location>
</feature>
<gene>
    <name evidence="22" type="primary">ATPase-P4</name>
    <name evidence="22" type="ORF">PHATRDRAFT_52368</name>
</gene>
<evidence type="ECO:0000256" key="7">
    <source>
        <dbReference type="ARBA" id="ARBA00022842"/>
    </source>
</evidence>
<evidence type="ECO:0000256" key="10">
    <source>
        <dbReference type="ARBA" id="ARBA00023053"/>
    </source>
</evidence>
<dbReference type="eggNOG" id="KOG0206">
    <property type="taxonomic scope" value="Eukaryota"/>
</dbReference>
<evidence type="ECO:0000256" key="15">
    <source>
        <dbReference type="PIRSR" id="PIRSR606539-1"/>
    </source>
</evidence>
<dbReference type="GO" id="GO:0140326">
    <property type="term" value="F:ATPase-coupled intramembrane lipid transporter activity"/>
    <property type="evidence" value="ECO:0007669"/>
    <property type="project" value="UniProtKB-EC"/>
</dbReference>
<dbReference type="InterPro" id="IPR001757">
    <property type="entry name" value="P_typ_ATPase"/>
</dbReference>
<evidence type="ECO:0000256" key="1">
    <source>
        <dbReference type="ARBA" id="ARBA00004141"/>
    </source>
</evidence>
<feature type="binding site" evidence="17">
    <location>
        <position position="401"/>
    </location>
    <ligand>
        <name>Mg(2+)</name>
        <dbReference type="ChEBI" id="CHEBI:18420"/>
    </ligand>
</feature>
<feature type="domain" description="P-type ATPase C-terminal" evidence="21">
    <location>
        <begin position="884"/>
        <end position="1013"/>
    </location>
</feature>
<dbReference type="Gene3D" id="2.70.150.10">
    <property type="entry name" value="Calcium-transporting ATPase, cytoplasmic transduction domain A"/>
    <property type="match status" value="1"/>
</dbReference>
<dbReference type="InterPro" id="IPR018303">
    <property type="entry name" value="ATPase_P-typ_P_site"/>
</dbReference>
<sequence length="1013" mass="111860">MARVKVVAPDRILVPGKSNLDRCDNKVVSARYTALTFFPVAILEQFRRFANLYFLIVGCIMALGEYTDAFETAISPWTTLGPLAFVISISLLVEGSADYKRHKNDGDTNNAPSEVKIAFQKVRRMDIRQGQFVLLKNRNMVPADIVLLASSNDHGGAYIETSSIDGETNLKLRNSPRLPPSRGSAFDADSSPPSTGFDDGKYIAALVTEPPNPSVHTFSGKLTLPPFKTGESPIDIPLGADNVLLRGAVLRNTEWAIGVAFFTGTDTKLIQNSFETPSKFSVLDRLMNYTVLAILCIMVGCIAYLATQADESEPWPYLPNLPPPAWETSSNNWLQFFFLYVTLLNNFIPLSLYVTVEFITFCMLWFIYADREMYDDTTNTRAVARSTIVTDLGRVQYIFSDKTGTLTQNVMRFKRCSVDGMAFGAPIQKAAPGAQNDADDAPFLPLRQLLVGQFKSQRTAGLEGLGGSTSSDAAPVDKKLTFNAEMFLRVLSLCHTVVDRNGRGDEREKGPDGAPYGYAYQAESPDEGALVSAASTTYGFQVIGRDAAGIRLRVKEKEETWTILAVNKFDSDRKRMSILLRSPPELGSLPILFCKGADSAMLDPAIVSNMANMLGLQAHLGDFASEGLRTLVLGMRVLTEAECEEWLIVYKEAAVALKDRSELLTKAALQIERNIHIVGATAIEDKLQKGVPKTIATLGEAGIKLWVLTGDKRETAVEIGYSTHVLTPRMHLTQVPDNGKYHVRTQMMFAIDRQVRKGHLKKHMHWQRLAAIEEDGGSRRAVTVVPPKASDGPRALVIEGAALKHLLGDPEMEEILFSVASSCDAVIACRVSPQQKALLVKLVRYNVKPEPISLAIGDGANDVGMIQEAHVGIGISGKEGQQAVNASDFAIAQFRFLEELVLIHGRWNFFRLSTVVLYSFYKNALMAGILIVFASRTVYSGTPLFDEWLIAMLNFVAAAPIVALGLFDRCLSKEYVRSHPEVYKATRENELITFRTLLRWIALTFVHIFTLFF</sequence>
<dbReference type="NCBIfam" id="TIGR01494">
    <property type="entry name" value="ATPase_P-type"/>
    <property type="match status" value="1"/>
</dbReference>
<reference evidence="23" key="2">
    <citation type="submission" date="2008-08" db="EMBL/GenBank/DDBJ databases">
        <authorList>
            <consortium name="Diatom Consortium"/>
            <person name="Grigoriev I."/>
            <person name="Grimwood J."/>
            <person name="Kuo A."/>
            <person name="Otillar R.P."/>
            <person name="Salamov A."/>
            <person name="Detter J.C."/>
            <person name="Lindquist E."/>
            <person name="Shapiro H."/>
            <person name="Lucas S."/>
            <person name="Glavina del Rio T."/>
            <person name="Pitluck S."/>
            <person name="Rokhsar D."/>
            <person name="Bowler C."/>
        </authorList>
    </citation>
    <scope>GENOME REANNOTATION</scope>
    <source>
        <strain evidence="23">CCAP 1055/1</strain>
    </source>
</reference>
<evidence type="ECO:0000256" key="9">
    <source>
        <dbReference type="ARBA" id="ARBA00022989"/>
    </source>
</evidence>
<feature type="binding site" evidence="16">
    <location>
        <position position="527"/>
    </location>
    <ligand>
        <name>ATP</name>
        <dbReference type="ChEBI" id="CHEBI:30616"/>
    </ligand>
</feature>
<evidence type="ECO:0000256" key="5">
    <source>
        <dbReference type="ARBA" id="ARBA00022741"/>
    </source>
</evidence>
<evidence type="ECO:0000256" key="2">
    <source>
        <dbReference type="ARBA" id="ARBA00008109"/>
    </source>
</evidence>
<dbReference type="Gene3D" id="3.40.1110.10">
    <property type="entry name" value="Calcium-transporting ATPase, cytoplasmic domain N"/>
    <property type="match status" value="2"/>
</dbReference>
<dbReference type="GO" id="GO:0005524">
    <property type="term" value="F:ATP binding"/>
    <property type="evidence" value="ECO:0007669"/>
    <property type="project" value="UniProtKB-UniRule"/>
</dbReference>
<feature type="domain" description="P-type ATPase N-terminal" evidence="20">
    <location>
        <begin position="23"/>
        <end position="61"/>
    </location>
</feature>
<organism evidence="22 23">
    <name type="scientific">Phaeodactylum tricornutum (strain CCAP 1055/1)</name>
    <dbReference type="NCBI Taxonomy" id="556484"/>
    <lineage>
        <taxon>Eukaryota</taxon>
        <taxon>Sar</taxon>
        <taxon>Stramenopiles</taxon>
        <taxon>Ochrophyta</taxon>
        <taxon>Bacillariophyta</taxon>
        <taxon>Bacillariophyceae</taxon>
        <taxon>Bacillariophycidae</taxon>
        <taxon>Naviculales</taxon>
        <taxon>Phaeodactylaceae</taxon>
        <taxon>Phaeodactylum</taxon>
    </lineage>
</organism>
<dbReference type="GO" id="GO:0000287">
    <property type="term" value="F:magnesium ion binding"/>
    <property type="evidence" value="ECO:0007669"/>
    <property type="project" value="UniProtKB-UniRule"/>
</dbReference>
<dbReference type="STRING" id="556484.B7G6C5"/>
<evidence type="ECO:0000259" key="21">
    <source>
        <dbReference type="Pfam" id="PF16212"/>
    </source>
</evidence>
<feature type="binding site" evidence="16">
    <location>
        <position position="569"/>
    </location>
    <ligand>
        <name>ATP</name>
        <dbReference type="ChEBI" id="CHEBI:30616"/>
    </ligand>
</feature>
<dbReference type="SUPFAM" id="SSF81660">
    <property type="entry name" value="Metal cation-transporting ATPase, ATP-binding domain N"/>
    <property type="match status" value="1"/>
</dbReference>
<feature type="binding site" evidence="17">
    <location>
        <position position="862"/>
    </location>
    <ligand>
        <name>Mg(2+)</name>
        <dbReference type="ChEBI" id="CHEBI:18420"/>
    </ligand>
</feature>
<feature type="transmembrane region" description="Helical" evidence="18">
    <location>
        <begin position="73"/>
        <end position="93"/>
    </location>
</feature>
<dbReference type="Pfam" id="PF16209">
    <property type="entry name" value="PhoLip_ATPase_N"/>
    <property type="match status" value="1"/>
</dbReference>
<name>B7G6C5_PHATC</name>
<dbReference type="SUPFAM" id="SSF56784">
    <property type="entry name" value="HAD-like"/>
    <property type="match status" value="1"/>
</dbReference>
<reference evidence="22 23" key="1">
    <citation type="journal article" date="2008" name="Nature">
        <title>The Phaeodactylum genome reveals the evolutionary history of diatom genomes.</title>
        <authorList>
            <person name="Bowler C."/>
            <person name="Allen A.E."/>
            <person name="Badger J.H."/>
            <person name="Grimwood J."/>
            <person name="Jabbari K."/>
            <person name="Kuo A."/>
            <person name="Maheswari U."/>
            <person name="Martens C."/>
            <person name="Maumus F."/>
            <person name="Otillar R.P."/>
            <person name="Rayko E."/>
            <person name="Salamov A."/>
            <person name="Vandepoele K."/>
            <person name="Beszteri B."/>
            <person name="Gruber A."/>
            <person name="Heijde M."/>
            <person name="Katinka M."/>
            <person name="Mock T."/>
            <person name="Valentin K."/>
            <person name="Verret F."/>
            <person name="Berges J.A."/>
            <person name="Brownlee C."/>
            <person name="Cadoret J.P."/>
            <person name="Chiovitti A."/>
            <person name="Choi C.J."/>
            <person name="Coesel S."/>
            <person name="De Martino A."/>
            <person name="Detter J.C."/>
            <person name="Durkin C."/>
            <person name="Falciatore A."/>
            <person name="Fournet J."/>
            <person name="Haruta M."/>
            <person name="Huysman M.J."/>
            <person name="Jenkins B.D."/>
            <person name="Jiroutova K."/>
            <person name="Jorgensen R.E."/>
            <person name="Joubert Y."/>
            <person name="Kaplan A."/>
            <person name="Kroger N."/>
            <person name="Kroth P.G."/>
            <person name="La Roche J."/>
            <person name="Lindquist E."/>
            <person name="Lommer M."/>
            <person name="Martin-Jezequel V."/>
            <person name="Lopez P.J."/>
            <person name="Lucas S."/>
            <person name="Mangogna M."/>
            <person name="McGinnis K."/>
            <person name="Medlin L.K."/>
            <person name="Montsant A."/>
            <person name="Oudot-Le Secq M.P."/>
            <person name="Napoli C."/>
            <person name="Obornik M."/>
            <person name="Parker M.S."/>
            <person name="Petit J.L."/>
            <person name="Porcel B.M."/>
            <person name="Poulsen N."/>
            <person name="Robison M."/>
            <person name="Rychlewski L."/>
            <person name="Rynearson T.A."/>
            <person name="Schmutz J."/>
            <person name="Shapiro H."/>
            <person name="Siaut M."/>
            <person name="Stanley M."/>
            <person name="Sussman M.R."/>
            <person name="Taylor A.R."/>
            <person name="Vardi A."/>
            <person name="von Dassow P."/>
            <person name="Vyverman W."/>
            <person name="Willis A."/>
            <person name="Wyrwicz L.S."/>
            <person name="Rokhsar D.S."/>
            <person name="Weissenbach J."/>
            <person name="Armbrust E.V."/>
            <person name="Green B.R."/>
            <person name="Van de Peer Y."/>
            <person name="Grigoriev I.V."/>
        </authorList>
    </citation>
    <scope>NUCLEOTIDE SEQUENCE [LARGE SCALE GENOMIC DNA]</scope>
    <source>
        <strain evidence="22 23">CCAP 1055/1</strain>
    </source>
</reference>
<evidence type="ECO:0000259" key="20">
    <source>
        <dbReference type="Pfam" id="PF16209"/>
    </source>
</evidence>
<feature type="transmembrane region" description="Helical" evidence="18">
    <location>
        <begin position="286"/>
        <end position="306"/>
    </location>
</feature>
<keyword evidence="11 18" id="KW-0472">Membrane</keyword>
<keyword evidence="5 16" id="KW-0547">Nucleotide-binding</keyword>
<dbReference type="Proteomes" id="UP000000759">
    <property type="component" value="Chromosome 16"/>
</dbReference>
<evidence type="ECO:0000256" key="17">
    <source>
        <dbReference type="PIRSR" id="PIRSR606539-3"/>
    </source>
</evidence>
<feature type="binding site" evidence="16">
    <location>
        <position position="711"/>
    </location>
    <ligand>
        <name>ATP</name>
        <dbReference type="ChEBI" id="CHEBI:30616"/>
    </ligand>
</feature>
<feature type="binding site" evidence="17">
    <location>
        <position position="858"/>
    </location>
    <ligand>
        <name>Mg(2+)</name>
        <dbReference type="ChEBI" id="CHEBI:18420"/>
    </ligand>
</feature>
<evidence type="ECO:0000256" key="8">
    <source>
        <dbReference type="ARBA" id="ARBA00022967"/>
    </source>
</evidence>
<dbReference type="Pfam" id="PF16212">
    <property type="entry name" value="PhoLip_ATPase_C"/>
    <property type="match status" value="1"/>
</dbReference>
<feature type="binding site" evidence="16">
    <location>
        <position position="401"/>
    </location>
    <ligand>
        <name>ATP</name>
        <dbReference type="ChEBI" id="CHEBI:30616"/>
    </ligand>
</feature>
<comment type="catalytic activity">
    <reaction evidence="14">
        <text>Na(+)(in) + ATP + H2O = Na(+)(out) + ADP + phosphate + H(+)</text>
        <dbReference type="Rhea" id="RHEA:14633"/>
        <dbReference type="ChEBI" id="CHEBI:15377"/>
        <dbReference type="ChEBI" id="CHEBI:15378"/>
        <dbReference type="ChEBI" id="CHEBI:29101"/>
        <dbReference type="ChEBI" id="CHEBI:30616"/>
        <dbReference type="ChEBI" id="CHEBI:43474"/>
        <dbReference type="ChEBI" id="CHEBI:456216"/>
        <dbReference type="EC" id="7.2.2.3"/>
    </reaction>
    <physiologicalReaction direction="left-to-right" evidence="14">
        <dbReference type="Rhea" id="RHEA:14634"/>
    </physiologicalReaction>
</comment>
<feature type="transmembrane region" description="Helical" evidence="18">
    <location>
        <begin position="948"/>
        <end position="971"/>
    </location>
</feature>
<dbReference type="SFLD" id="SFLDF00027">
    <property type="entry name" value="p-type_atpase"/>
    <property type="match status" value="1"/>
</dbReference>
<proteinExistence type="inferred from homology"/>
<dbReference type="EMBL" id="CM000618">
    <property type="protein sequence ID" value="EEC45989.1"/>
    <property type="molecule type" value="Genomic_DNA"/>
</dbReference>
<dbReference type="GO" id="GO:0045332">
    <property type="term" value="P:phospholipid translocation"/>
    <property type="evidence" value="ECO:0007669"/>
    <property type="project" value="TreeGrafter"/>
</dbReference>
<evidence type="ECO:0000313" key="22">
    <source>
        <dbReference type="EMBL" id="EEC45989.1"/>
    </source>
</evidence>
<dbReference type="PANTHER" id="PTHR24092">
    <property type="entry name" value="PROBABLE PHOSPHOLIPID-TRANSPORTING ATPASE"/>
    <property type="match status" value="1"/>
</dbReference>
<dbReference type="GeneID" id="7203524"/>
<comment type="catalytic activity">
    <reaction evidence="13 18">
        <text>ATP + H2O + phospholipidSide 1 = ADP + phosphate + phospholipidSide 2.</text>
        <dbReference type="EC" id="7.6.2.1"/>
    </reaction>
</comment>
<feature type="binding site" evidence="16">
    <location>
        <position position="710"/>
    </location>
    <ligand>
        <name>ATP</name>
        <dbReference type="ChEBI" id="CHEBI:30616"/>
    </ligand>
</feature>
<dbReference type="OrthoDB" id="377733at2759"/>
<keyword evidence="9 18" id="KW-1133">Transmembrane helix</keyword>
<protein>
    <recommendedName>
        <fullName evidence="18">Phospholipid-transporting ATPase</fullName>
        <ecNumber evidence="18">7.6.2.1</ecNumber>
    </recommendedName>
</protein>
<keyword evidence="10" id="KW-0915">Sodium</keyword>
<evidence type="ECO:0000256" key="6">
    <source>
        <dbReference type="ARBA" id="ARBA00022840"/>
    </source>
</evidence>
<feature type="binding site" evidence="16">
    <location>
        <position position="830"/>
    </location>
    <ligand>
        <name>ATP</name>
        <dbReference type="ChEBI" id="CHEBI:30616"/>
    </ligand>
</feature>
<keyword evidence="23" id="KW-1185">Reference proteome</keyword>
<dbReference type="InterPro" id="IPR044492">
    <property type="entry name" value="P_typ_ATPase_HD_dom"/>
</dbReference>
<evidence type="ECO:0000313" key="23">
    <source>
        <dbReference type="Proteomes" id="UP000000759"/>
    </source>
</evidence>
<dbReference type="NCBIfam" id="TIGR01652">
    <property type="entry name" value="ATPase-Plipid"/>
    <property type="match status" value="1"/>
</dbReference>
<dbReference type="PaxDb" id="2850-Phatr52368"/>
<keyword evidence="12" id="KW-0739">Sodium transport</keyword>
<keyword evidence="8 18" id="KW-1278">Translocase</keyword>
<feature type="binding site" evidence="17">
    <location>
        <position position="403"/>
    </location>
    <ligand>
        <name>Mg(2+)</name>
        <dbReference type="ChEBI" id="CHEBI:18420"/>
    </ligand>
</feature>
<dbReference type="AlphaFoldDB" id="B7G6C5"/>
<keyword evidence="6 16" id="KW-0067">ATP-binding</keyword>
<comment type="similarity">
    <text evidence="2 18">Belongs to the cation transport ATPase (P-type) (TC 3.A.3) family. Type IV subfamily.</text>
</comment>
<feature type="transmembrane region" description="Helical" evidence="18">
    <location>
        <begin position="347"/>
        <end position="368"/>
    </location>
</feature>
<dbReference type="InterPro" id="IPR032631">
    <property type="entry name" value="P-type_ATPase_N"/>
</dbReference>
<dbReference type="FunFam" id="3.40.50.1000:FF:000001">
    <property type="entry name" value="Phospholipid-transporting ATPase IC"/>
    <property type="match status" value="1"/>
</dbReference>
<evidence type="ECO:0000256" key="18">
    <source>
        <dbReference type="RuleBase" id="RU362033"/>
    </source>
</evidence>
<evidence type="ECO:0000256" key="4">
    <source>
        <dbReference type="ARBA" id="ARBA00022723"/>
    </source>
</evidence>
<dbReference type="InterPro" id="IPR032630">
    <property type="entry name" value="P_typ_ATPase_c"/>
</dbReference>
<dbReference type="EC" id="7.6.2.1" evidence="18"/>
<evidence type="ECO:0000256" key="16">
    <source>
        <dbReference type="PIRSR" id="PIRSR606539-2"/>
    </source>
</evidence>
<feature type="region of interest" description="Disordered" evidence="19">
    <location>
        <begin position="169"/>
        <end position="193"/>
    </location>
</feature>
<feature type="binding site" evidence="16">
    <location>
        <position position="629"/>
    </location>
    <ligand>
        <name>ATP</name>
        <dbReference type="ChEBI" id="CHEBI:30616"/>
    </ligand>
</feature>
<dbReference type="InterPro" id="IPR008250">
    <property type="entry name" value="ATPase_P-typ_transduc_dom_A_sf"/>
</dbReference>
<feature type="active site" description="4-aspartylphosphate intermediate" evidence="15">
    <location>
        <position position="401"/>
    </location>
</feature>
<keyword evidence="12" id="KW-0406">Ion transport</keyword>
<feature type="transmembrane region" description="Helical" evidence="18">
    <location>
        <begin position="49"/>
        <end position="67"/>
    </location>
</feature>
<comment type="cofactor">
    <cofactor evidence="17">
        <name>Mg(2+)</name>
        <dbReference type="ChEBI" id="CHEBI:18420"/>
    </cofactor>
</comment>
<dbReference type="Pfam" id="PF13246">
    <property type="entry name" value="Cation_ATPase"/>
    <property type="match status" value="1"/>
</dbReference>
<feature type="binding site" evidence="16">
    <location>
        <position position="862"/>
    </location>
    <ligand>
        <name>ATP</name>
        <dbReference type="ChEBI" id="CHEBI:30616"/>
    </ligand>
</feature>
<dbReference type="InterPro" id="IPR023299">
    <property type="entry name" value="ATPase_P-typ_cyto_dom_N"/>
</dbReference>
<dbReference type="FunFam" id="3.40.50.1000:FF:000014">
    <property type="entry name" value="Phospholipid-transporting ATPase"/>
    <property type="match status" value="1"/>
</dbReference>
<dbReference type="Gene3D" id="3.40.50.1000">
    <property type="entry name" value="HAD superfamily/HAD-like"/>
    <property type="match status" value="2"/>
</dbReference>
<dbReference type="InterPro" id="IPR023298">
    <property type="entry name" value="ATPase_P-typ_TM_dom_sf"/>
</dbReference>
<keyword evidence="4 17" id="KW-0479">Metal-binding</keyword>
<evidence type="ECO:0000256" key="11">
    <source>
        <dbReference type="ARBA" id="ARBA00023136"/>
    </source>
</evidence>